<reference evidence="2 3" key="1">
    <citation type="submission" date="2018-09" db="EMBL/GenBank/DDBJ databases">
        <authorList>
            <person name="Zhu H."/>
        </authorList>
    </citation>
    <scope>NUCLEOTIDE SEQUENCE [LARGE SCALE GENOMIC DNA]</scope>
    <source>
        <strain evidence="2 3">K2W22B-5</strain>
    </source>
</reference>
<accession>A0A418VPU1</accession>
<gene>
    <name evidence="2" type="ORF">D3877_24630</name>
</gene>
<dbReference type="AlphaFoldDB" id="A0A418VPU1"/>
<protein>
    <submittedName>
        <fullName evidence="2">Uncharacterized protein</fullName>
    </submittedName>
</protein>
<keyword evidence="1" id="KW-1133">Transmembrane helix</keyword>
<name>A0A418VPU1_9PROT</name>
<keyword evidence="1" id="KW-0472">Membrane</keyword>
<dbReference type="EMBL" id="QYUL01000004">
    <property type="protein sequence ID" value="RJF78293.1"/>
    <property type="molecule type" value="Genomic_DNA"/>
</dbReference>
<keyword evidence="3" id="KW-1185">Reference proteome</keyword>
<dbReference type="Proteomes" id="UP000283458">
    <property type="component" value="Unassembled WGS sequence"/>
</dbReference>
<feature type="transmembrane region" description="Helical" evidence="1">
    <location>
        <begin position="157"/>
        <end position="176"/>
    </location>
</feature>
<sequence length="198" mass="20876">MMESAMRTMRPFQPALARFAVLWLLIGGFFLGPAAALADGDEDSPVRSPRVTVHINDADVVLVVNGDRLYAFVDRVDGNEPLEGATLTVLRSGKRAPVALTEQAPGLFIGPFKRSGQSQDVFTLSLKTADGGGEQTATLVYEDAAAAKSTGSGPGRVLVIALLSGLVGAGGGLLAMRWWSRRKRRVETPLPAPPAHAA</sequence>
<keyword evidence="1" id="KW-0812">Transmembrane</keyword>
<evidence type="ECO:0000313" key="3">
    <source>
        <dbReference type="Proteomes" id="UP000283458"/>
    </source>
</evidence>
<evidence type="ECO:0000256" key="1">
    <source>
        <dbReference type="SAM" id="Phobius"/>
    </source>
</evidence>
<organism evidence="2 3">
    <name type="scientific">Azospirillum cavernae</name>
    <dbReference type="NCBI Taxonomy" id="2320860"/>
    <lineage>
        <taxon>Bacteria</taxon>
        <taxon>Pseudomonadati</taxon>
        <taxon>Pseudomonadota</taxon>
        <taxon>Alphaproteobacteria</taxon>
        <taxon>Rhodospirillales</taxon>
        <taxon>Azospirillaceae</taxon>
        <taxon>Azospirillum</taxon>
    </lineage>
</organism>
<evidence type="ECO:0000313" key="2">
    <source>
        <dbReference type="EMBL" id="RJF78293.1"/>
    </source>
</evidence>
<comment type="caution">
    <text evidence="2">The sequence shown here is derived from an EMBL/GenBank/DDBJ whole genome shotgun (WGS) entry which is preliminary data.</text>
</comment>
<proteinExistence type="predicted"/>